<dbReference type="Gene3D" id="2.60.120.260">
    <property type="entry name" value="Galactose-binding domain-like"/>
    <property type="match status" value="1"/>
</dbReference>
<dbReference type="PANTHER" id="PTHR36848:SF2">
    <property type="entry name" value="SECRETED PROTEIN"/>
    <property type="match status" value="1"/>
</dbReference>
<dbReference type="Gene3D" id="3.40.50.880">
    <property type="match status" value="1"/>
</dbReference>
<dbReference type="InterPro" id="IPR029062">
    <property type="entry name" value="Class_I_gatase-like"/>
</dbReference>
<dbReference type="Pfam" id="PF17132">
    <property type="entry name" value="Glyco_hydro_106"/>
    <property type="match status" value="1"/>
</dbReference>
<dbReference type="NCBIfam" id="NF045579">
    <property type="entry name" value="rhamnoside_JR"/>
    <property type="match status" value="1"/>
</dbReference>
<dbReference type="EMBL" id="CP121194">
    <property type="protein sequence ID" value="XBH09108.1"/>
    <property type="molecule type" value="Genomic_DNA"/>
</dbReference>
<dbReference type="KEGG" id="epl:P4G45_11485"/>
<proteinExistence type="predicted"/>
<dbReference type="CDD" id="cd03143">
    <property type="entry name" value="A4_beta-galactosidase_middle_domain"/>
    <property type="match status" value="1"/>
</dbReference>
<protein>
    <submittedName>
        <fullName evidence="1">Glycosyl hydrolase</fullName>
    </submittedName>
</protein>
<dbReference type="RefSeq" id="WP_348266617.1">
    <property type="nucleotide sequence ID" value="NZ_CP121194.1"/>
</dbReference>
<dbReference type="InterPro" id="IPR008979">
    <property type="entry name" value="Galactose-bd-like_sf"/>
</dbReference>
<gene>
    <name evidence="1" type="ORF">P4G45_11485</name>
</gene>
<dbReference type="SUPFAM" id="SSF49785">
    <property type="entry name" value="Galactose-binding domain-like"/>
    <property type="match status" value="1"/>
</dbReference>
<dbReference type="PANTHER" id="PTHR36848">
    <property type="entry name" value="DNA-BINDING PROTEIN (PUTATIVE SECRETED PROTEIN)-RELATED"/>
    <property type="match status" value="1"/>
</dbReference>
<name>A0AAU7CVQ0_9BACT</name>
<accession>A0AAU7CVQ0</accession>
<sequence length="968" mass="108963">MIRREFIRLASLTTAAMPFTGLKDCRASSSGLSESDNEDSKIDVPPANISETSLYELFRQPANQYRPMVRWWWNGDRVVGKEIIRELDVLQAAGIGGVEINPIRFPAEADPMNTQALTWMSDEWIDVLEVALRGTKERGMTCDMIVGSGWPYGGEFLSREDQTQMMAIGTRNFTGPGHVRLTRAELLDSVSPHFVSPYKDSQKELCGLTLVPSRLSTTTAGVRMDEQRNRDFIEFDLPSGDHVLYFLVKLTGFMAVINGAPGATGPVLNHYSEQAVARYLDRLSNRLSARIGPLGGHFRAFFTDSIELEGANWCDDMFAQFRRRRGYDLSPWLPFILFKVGEMGNAVSEKYGADFSPAFKAQTDLVRYDFEITRHELFEERFVATFAKWCTNNGVKSRMQAYGMDLDAITAGMMVDIPECETWIRSEKIESFGTGDYRQGRSYTMINKFVSSAAHLSGKQLISCEEMTNTDDPFHASLERIKVAGDQSMLSGVTQSVLHGFNYSPPDAPFPGWVRYGTYFSERNTWWPYFKLWVDYKARLSALFQHSVMQADIAILPPSADLASRYGFQRDPFPKTVDPPYLYKLWEVIHQNGSGCDYLTEDIIRQSTVSQGRLRFRDRSYKAIFLPDVESIHPATAALLKAFVESGGTLLCIGKVPYRACGLIDNASESRIVHDVIQSLRSSYPLRTPILTVNEEDMVNWYREVQKKYALEPDVLISKPTDYISQLHYVCGSQDIFFFSNYGPQDTHTFEATFHIKDKTPWLWDAESGERAPYPTSGPKDMLTITLGPSESRLIVFEKSAVSSGSAIASKLLPAAIGDPVSERTIAGPWNVRLLHVDGTAQTRVLQNLVDFSQDDGLKSFAGTMIYSNHFQVDHPDQHLVLDLGHLHSVSQLEINGRLIGTRWYGEHTYDLSGALRSGVNDVTIKVVSTLGDYMKTLTDNKAARAWTEDTPFYPMGLTQPVRLVRTQ</sequence>
<dbReference type="InterPro" id="IPR053161">
    <property type="entry name" value="Ulvan_degrading_GH"/>
</dbReference>
<organism evidence="1">
    <name type="scientific">Edaphobacter paludis</name>
    <dbReference type="NCBI Taxonomy" id="3035702"/>
    <lineage>
        <taxon>Bacteria</taxon>
        <taxon>Pseudomonadati</taxon>
        <taxon>Acidobacteriota</taxon>
        <taxon>Terriglobia</taxon>
        <taxon>Terriglobales</taxon>
        <taxon>Acidobacteriaceae</taxon>
        <taxon>Edaphobacter</taxon>
    </lineage>
</organism>
<keyword evidence="1" id="KW-0378">Hydrolase</keyword>
<dbReference type="AlphaFoldDB" id="A0AAU7CVQ0"/>
<dbReference type="GO" id="GO:0016787">
    <property type="term" value="F:hydrolase activity"/>
    <property type="evidence" value="ECO:0007669"/>
    <property type="project" value="UniProtKB-KW"/>
</dbReference>
<reference evidence="1" key="1">
    <citation type="submission" date="2023-03" db="EMBL/GenBank/DDBJ databases">
        <title>Edaphobacter sp.</title>
        <authorList>
            <person name="Huber K.J."/>
            <person name="Papendorf J."/>
            <person name="Pilke C."/>
            <person name="Bunk B."/>
            <person name="Sproeer C."/>
            <person name="Pester M."/>
        </authorList>
    </citation>
    <scope>NUCLEOTIDE SEQUENCE</scope>
    <source>
        <strain evidence="1">DSM 109919</strain>
    </source>
</reference>
<evidence type="ECO:0000313" key="1">
    <source>
        <dbReference type="EMBL" id="XBH09108.1"/>
    </source>
</evidence>